<dbReference type="AlphaFoldDB" id="A0A9D2P3C2"/>
<sequence length="267" mass="31256">MRQEEYFQKGLDIWEAAGKRYIPEEAVDEFRRAADMGHIKSMYYLGVYCEMQANDYVNPHPRAEYWLKKAAEAGDADAQFQLGYYYERDPRRLFIQEGGDALNLLQLNPDDCPDRIVCRGELENYRYKAVKWYRKAAEQGHVRAQFYLGLIRERGIGAERLERDREEAEKWIKKAAEQGYGPAMCWMGYYCMGNAVTMPKDERKALGWYLRAAESGSEEACFRLGLIYEHGLGVEPDQEKALEWYRRGRIPWWAVDVKKKLEAGNEI</sequence>
<evidence type="ECO:0000313" key="1">
    <source>
        <dbReference type="EMBL" id="HJC43345.1"/>
    </source>
</evidence>
<proteinExistence type="predicted"/>
<gene>
    <name evidence="1" type="ORF">H9756_06645</name>
</gene>
<dbReference type="InterPro" id="IPR050767">
    <property type="entry name" value="Sel1_AlgK"/>
</dbReference>
<dbReference type="PANTHER" id="PTHR11102">
    <property type="entry name" value="SEL-1-LIKE PROTEIN"/>
    <property type="match status" value="1"/>
</dbReference>
<dbReference type="PANTHER" id="PTHR11102:SF160">
    <property type="entry name" value="ERAD-ASSOCIATED E3 UBIQUITIN-PROTEIN LIGASE COMPONENT HRD3"/>
    <property type="match status" value="1"/>
</dbReference>
<comment type="caution">
    <text evidence="1">The sequence shown here is derived from an EMBL/GenBank/DDBJ whole genome shotgun (WGS) entry which is preliminary data.</text>
</comment>
<reference evidence="1" key="1">
    <citation type="journal article" date="2021" name="PeerJ">
        <title>Extensive microbial diversity within the chicken gut microbiome revealed by metagenomics and culture.</title>
        <authorList>
            <person name="Gilroy R."/>
            <person name="Ravi A."/>
            <person name="Getino M."/>
            <person name="Pursley I."/>
            <person name="Horton D.L."/>
            <person name="Alikhan N.F."/>
            <person name="Baker D."/>
            <person name="Gharbi K."/>
            <person name="Hall N."/>
            <person name="Watson M."/>
            <person name="Adriaenssens E.M."/>
            <person name="Foster-Nyarko E."/>
            <person name="Jarju S."/>
            <person name="Secka A."/>
            <person name="Antonio M."/>
            <person name="Oren A."/>
            <person name="Chaudhuri R.R."/>
            <person name="La Ragione R."/>
            <person name="Hildebrand F."/>
            <person name="Pallen M.J."/>
        </authorList>
    </citation>
    <scope>NUCLEOTIDE SEQUENCE</scope>
    <source>
        <strain evidence="1">CHK165-2605</strain>
    </source>
</reference>
<accession>A0A9D2P3C2</accession>
<name>A0A9D2P3C2_9FIRM</name>
<dbReference type="EMBL" id="DWWI01000145">
    <property type="protein sequence ID" value="HJC43345.1"/>
    <property type="molecule type" value="Genomic_DNA"/>
</dbReference>
<reference evidence="1" key="2">
    <citation type="submission" date="2021-04" db="EMBL/GenBank/DDBJ databases">
        <authorList>
            <person name="Gilroy R."/>
        </authorList>
    </citation>
    <scope>NUCLEOTIDE SEQUENCE</scope>
    <source>
        <strain evidence="1">CHK165-2605</strain>
    </source>
</reference>
<dbReference type="SUPFAM" id="SSF81901">
    <property type="entry name" value="HCP-like"/>
    <property type="match status" value="2"/>
</dbReference>
<dbReference type="Pfam" id="PF08238">
    <property type="entry name" value="Sel1"/>
    <property type="match status" value="6"/>
</dbReference>
<protein>
    <submittedName>
        <fullName evidence="1">Sel1 repeat family protein</fullName>
    </submittedName>
</protein>
<evidence type="ECO:0000313" key="2">
    <source>
        <dbReference type="Proteomes" id="UP000823895"/>
    </source>
</evidence>
<organism evidence="1 2">
    <name type="scientific">Candidatus Mediterraneibacter gallistercoris</name>
    <dbReference type="NCBI Taxonomy" id="2838671"/>
    <lineage>
        <taxon>Bacteria</taxon>
        <taxon>Bacillati</taxon>
        <taxon>Bacillota</taxon>
        <taxon>Clostridia</taxon>
        <taxon>Lachnospirales</taxon>
        <taxon>Lachnospiraceae</taxon>
        <taxon>Mediterraneibacter</taxon>
    </lineage>
</organism>
<dbReference type="InterPro" id="IPR006597">
    <property type="entry name" value="Sel1-like"/>
</dbReference>
<dbReference type="SMART" id="SM00671">
    <property type="entry name" value="SEL1"/>
    <property type="match status" value="5"/>
</dbReference>
<dbReference type="Gene3D" id="1.25.40.10">
    <property type="entry name" value="Tetratricopeptide repeat domain"/>
    <property type="match status" value="2"/>
</dbReference>
<dbReference type="InterPro" id="IPR011990">
    <property type="entry name" value="TPR-like_helical_dom_sf"/>
</dbReference>
<dbReference type="Proteomes" id="UP000823895">
    <property type="component" value="Unassembled WGS sequence"/>
</dbReference>